<accession>A0A0C2N0F0</accession>
<reference evidence="1 2" key="1">
    <citation type="journal article" date="2014" name="Genome Biol. Evol.">
        <title>The genome of the myxosporean Thelohanellus kitauei shows adaptations to nutrient acquisition within its fish host.</title>
        <authorList>
            <person name="Yang Y."/>
            <person name="Xiong J."/>
            <person name="Zhou Z."/>
            <person name="Huo F."/>
            <person name="Miao W."/>
            <person name="Ran C."/>
            <person name="Liu Y."/>
            <person name="Zhang J."/>
            <person name="Feng J."/>
            <person name="Wang M."/>
            <person name="Wang M."/>
            <person name="Wang L."/>
            <person name="Yao B."/>
        </authorList>
    </citation>
    <scope>NUCLEOTIDE SEQUENCE [LARGE SCALE GENOMIC DNA]</scope>
    <source>
        <strain evidence="1">Wuqing</strain>
    </source>
</reference>
<dbReference type="AlphaFoldDB" id="A0A0C2N0F0"/>
<dbReference type="Proteomes" id="UP000031668">
    <property type="component" value="Unassembled WGS sequence"/>
</dbReference>
<dbReference type="EMBL" id="JWZT01002267">
    <property type="protein sequence ID" value="KII69850.1"/>
    <property type="molecule type" value="Genomic_DNA"/>
</dbReference>
<name>A0A0C2N0F0_THEKT</name>
<evidence type="ECO:0000313" key="1">
    <source>
        <dbReference type="EMBL" id="KII69850.1"/>
    </source>
</evidence>
<sequence length="149" mass="17447">MYCLKVYSLTDNFAFIERICLNPKLLTFVSRIERKLTRAEKPGLRKTRLFVSDNLLLLYCLGYDFSIQLAIRETQLSRPNAIDNFISFGNSCFNGRQVWADNLNDNREVIGGPGVEVGIDESLFYERKYNRGRILVNRWFFGDVERHDH</sequence>
<comment type="caution">
    <text evidence="1">The sequence shown here is derived from an EMBL/GenBank/DDBJ whole genome shotgun (WGS) entry which is preliminary data.</text>
</comment>
<keyword evidence="2" id="KW-1185">Reference proteome</keyword>
<evidence type="ECO:0000313" key="2">
    <source>
        <dbReference type="Proteomes" id="UP000031668"/>
    </source>
</evidence>
<organism evidence="1 2">
    <name type="scientific">Thelohanellus kitauei</name>
    <name type="common">Myxosporean</name>
    <dbReference type="NCBI Taxonomy" id="669202"/>
    <lineage>
        <taxon>Eukaryota</taxon>
        <taxon>Metazoa</taxon>
        <taxon>Cnidaria</taxon>
        <taxon>Myxozoa</taxon>
        <taxon>Myxosporea</taxon>
        <taxon>Bivalvulida</taxon>
        <taxon>Platysporina</taxon>
        <taxon>Myxobolidae</taxon>
        <taxon>Thelohanellus</taxon>
    </lineage>
</organism>
<gene>
    <name evidence="1" type="ORF">RF11_13076</name>
</gene>
<proteinExistence type="predicted"/>
<protein>
    <submittedName>
        <fullName evidence="1">Uncharacterized protein</fullName>
    </submittedName>
</protein>